<proteinExistence type="predicted"/>
<dbReference type="STRING" id="1076550.LH22_13270"/>
<evidence type="ECO:0000313" key="3">
    <source>
        <dbReference type="Proteomes" id="UP000193558"/>
    </source>
</evidence>
<dbReference type="PANTHER" id="PTHR42852:SF17">
    <property type="entry name" value="THIOREDOXIN-LIKE PROTEIN HI_1115"/>
    <property type="match status" value="1"/>
</dbReference>
<dbReference type="EMBL" id="MLFR01000018">
    <property type="protein sequence ID" value="ORM68053.1"/>
    <property type="molecule type" value="Genomic_DNA"/>
</dbReference>
<protein>
    <submittedName>
        <fullName evidence="2">Protein disulfide oxidoreductase</fullName>
    </submittedName>
</protein>
<dbReference type="CDD" id="cd03011">
    <property type="entry name" value="TlpA_like_ScsD_MtbDsbE"/>
    <property type="match status" value="1"/>
</dbReference>
<name>A0A1X1CUA4_9GAMM</name>
<organism evidence="2 3">
    <name type="scientific">Pantoea rwandensis</name>
    <dbReference type="NCBI Taxonomy" id="1076550"/>
    <lineage>
        <taxon>Bacteria</taxon>
        <taxon>Pseudomonadati</taxon>
        <taxon>Pseudomonadota</taxon>
        <taxon>Gammaproteobacteria</taxon>
        <taxon>Enterobacterales</taxon>
        <taxon>Erwiniaceae</taxon>
        <taxon>Pantoea</taxon>
    </lineage>
</organism>
<dbReference type="RefSeq" id="WP_084935764.1">
    <property type="nucleotide sequence ID" value="NZ_MLFR01000018.1"/>
</dbReference>
<dbReference type="InterPro" id="IPR013740">
    <property type="entry name" value="Redoxin"/>
</dbReference>
<dbReference type="InterPro" id="IPR036249">
    <property type="entry name" value="Thioredoxin-like_sf"/>
</dbReference>
<dbReference type="GO" id="GO:0016491">
    <property type="term" value="F:oxidoreductase activity"/>
    <property type="evidence" value="ECO:0007669"/>
    <property type="project" value="InterPro"/>
</dbReference>
<dbReference type="InterPro" id="IPR050553">
    <property type="entry name" value="Thioredoxin_ResA/DsbE_sf"/>
</dbReference>
<dbReference type="PANTHER" id="PTHR42852">
    <property type="entry name" value="THIOL:DISULFIDE INTERCHANGE PROTEIN DSBE"/>
    <property type="match status" value="1"/>
</dbReference>
<dbReference type="OrthoDB" id="9796554at2"/>
<dbReference type="Proteomes" id="UP000193558">
    <property type="component" value="Unassembled WGS sequence"/>
</dbReference>
<comment type="caution">
    <text evidence="2">The sequence shown here is derived from an EMBL/GenBank/DDBJ whole genome shotgun (WGS) entry which is preliminary data.</text>
</comment>
<reference evidence="2 3" key="1">
    <citation type="journal article" date="2017" name="Antonie Van Leeuwenhoek">
        <title>Phylogenomic resolution of the bacterial genus Pantoea and its relationship with Erwinia and Tatumella.</title>
        <authorList>
            <person name="Palmer M."/>
            <person name="Steenkamp E.T."/>
            <person name="Coetzee M.P."/>
            <person name="Chan W.Y."/>
            <person name="van Zyl E."/>
            <person name="De Maayer P."/>
            <person name="Coutinho T.A."/>
            <person name="Blom J."/>
            <person name="Smits T.H."/>
            <person name="Duffy B."/>
            <person name="Venter S.N."/>
        </authorList>
    </citation>
    <scope>NUCLEOTIDE SEQUENCE [LARGE SCALE GENOMIC DNA]</scope>
    <source>
        <strain evidence="2 3">LMG 26275</strain>
    </source>
</reference>
<dbReference type="InterPro" id="IPR013766">
    <property type="entry name" value="Thioredoxin_domain"/>
</dbReference>
<dbReference type="Pfam" id="PF08534">
    <property type="entry name" value="Redoxin"/>
    <property type="match status" value="1"/>
</dbReference>
<accession>A0A1X1CUA4</accession>
<feature type="domain" description="Thioredoxin" evidence="1">
    <location>
        <begin position="31"/>
        <end position="166"/>
    </location>
</feature>
<evidence type="ECO:0000313" key="2">
    <source>
        <dbReference type="EMBL" id="ORM68053.1"/>
    </source>
</evidence>
<dbReference type="AlphaFoldDB" id="A0A1X1CUA4"/>
<dbReference type="Gene3D" id="3.40.30.10">
    <property type="entry name" value="Glutaredoxin"/>
    <property type="match status" value="1"/>
</dbReference>
<dbReference type="SUPFAM" id="SSF52833">
    <property type="entry name" value="Thioredoxin-like"/>
    <property type="match status" value="1"/>
</dbReference>
<sequence>MKRLKRWLREALWLVLIGAAILWGMDWLRAPQLPADLAQQPLTSLQGEVNLAALSQDRPVLVYVWATWCGVCKLTAPTVAALSQQGTQVVSVALRSGDDSRVATWLEKKGLQGVAVNDENGTVSQRWDINVTPTFIVLQRGKVVSTTTGWSSAWGLKLRLWWAEHFSG</sequence>
<evidence type="ECO:0000259" key="1">
    <source>
        <dbReference type="PROSITE" id="PS51352"/>
    </source>
</evidence>
<dbReference type="PROSITE" id="PS51352">
    <property type="entry name" value="THIOREDOXIN_2"/>
    <property type="match status" value="1"/>
</dbReference>
<gene>
    <name evidence="2" type="ORF">HA51_16620</name>
</gene>